<gene>
    <name evidence="2" type="ORF">LYNGBM3L_44080</name>
</gene>
<dbReference type="AlphaFoldDB" id="F4XQD3"/>
<dbReference type="HOGENOM" id="CLU_2602171_0_0_3"/>
<dbReference type="RefSeq" id="WP_008182719.1">
    <property type="nucleotide sequence ID" value="NZ_MKZR01000001.1"/>
</dbReference>
<accession>F4XQD3</accession>
<feature type="region of interest" description="Disordered" evidence="1">
    <location>
        <begin position="25"/>
        <end position="47"/>
    </location>
</feature>
<evidence type="ECO:0000313" key="3">
    <source>
        <dbReference type="Proteomes" id="UP000003959"/>
    </source>
</evidence>
<protein>
    <submittedName>
        <fullName evidence="2">Uncharacterized protein</fullName>
    </submittedName>
</protein>
<reference evidence="3" key="1">
    <citation type="journal article" date="2011" name="Proc. Natl. Acad. Sci. U.S.A.">
        <title>Genomic insights into the physiology and ecology of the marine filamentous cyanobacterium Lyngbya majuscula.</title>
        <authorList>
            <person name="Jones A.C."/>
            <person name="Monroe E.A."/>
            <person name="Podell S."/>
            <person name="Hess W.R."/>
            <person name="Klages S."/>
            <person name="Esquenazi E."/>
            <person name="Niessen S."/>
            <person name="Hoover H."/>
            <person name="Rothmann M."/>
            <person name="Lasken R.S."/>
            <person name="Yates J.R.III."/>
            <person name="Reinhardt R."/>
            <person name="Kube M."/>
            <person name="Burkart M.D."/>
            <person name="Allen E.E."/>
            <person name="Dorrestein P.C."/>
            <person name="Gerwick W.H."/>
            <person name="Gerwick L."/>
        </authorList>
    </citation>
    <scope>NUCLEOTIDE SEQUENCE [LARGE SCALE GENOMIC DNA]</scope>
    <source>
        <strain evidence="3">3L</strain>
    </source>
</reference>
<proteinExistence type="predicted"/>
<dbReference type="Proteomes" id="UP000003959">
    <property type="component" value="Unassembled WGS sequence"/>
</dbReference>
<sequence>MQRGLGEAAPPKAVSAMSECRGFPHSRFASRREQGAGSREKGSGKSEVGKTNVYLTTAINAIFDYLLMESLMNVARYYG</sequence>
<evidence type="ECO:0000313" key="2">
    <source>
        <dbReference type="EMBL" id="EGJ33200.1"/>
    </source>
</evidence>
<feature type="compositionally biased region" description="Basic and acidic residues" evidence="1">
    <location>
        <begin position="30"/>
        <end position="47"/>
    </location>
</feature>
<evidence type="ECO:0000256" key="1">
    <source>
        <dbReference type="SAM" id="MobiDB-lite"/>
    </source>
</evidence>
<keyword evidence="3" id="KW-1185">Reference proteome</keyword>
<name>F4XQD3_9CYAN</name>
<dbReference type="EMBL" id="GL890859">
    <property type="protein sequence ID" value="EGJ33200.1"/>
    <property type="molecule type" value="Genomic_DNA"/>
</dbReference>
<organism evidence="2 3">
    <name type="scientific">Moorena producens 3L</name>
    <dbReference type="NCBI Taxonomy" id="489825"/>
    <lineage>
        <taxon>Bacteria</taxon>
        <taxon>Bacillati</taxon>
        <taxon>Cyanobacteriota</taxon>
        <taxon>Cyanophyceae</taxon>
        <taxon>Coleofasciculales</taxon>
        <taxon>Coleofasciculaceae</taxon>
        <taxon>Moorena</taxon>
    </lineage>
</organism>